<feature type="transmembrane region" description="Helical" evidence="1">
    <location>
        <begin position="189"/>
        <end position="212"/>
    </location>
</feature>
<gene>
    <name evidence="2" type="ORF">SDRG_11482</name>
</gene>
<dbReference type="AlphaFoldDB" id="T0REJ9"/>
<dbReference type="InParanoid" id="T0REJ9"/>
<dbReference type="OrthoDB" id="10283148at2759"/>
<sequence length="261" mass="29645">MASSIAKRVWTTACDVERHTSSLLLAMLTSVMMAIKVQEHIIWHSGEMDTTWLWLSLPLCAFYVRHYRYRCAHETTSCLEVAKQGDTAFAAYFCFFLFHLLLTLRVGGAVSWSFCSMVLLPCYGWTLYLLVTMQWQAILGVQAIALGLHADAILPWSWPLVFLPTWAFLVAIAVFLPRALEDEEKDFRAILRVTCSVICLFLPVLPLVMWLSTATDDGAFSLYAIFLPWLLPIGNYLVYSLRTLPSTPQSARETTRLLIHV</sequence>
<keyword evidence="1" id="KW-0812">Transmembrane</keyword>
<dbReference type="EMBL" id="JH767173">
    <property type="protein sequence ID" value="EQC30723.1"/>
    <property type="molecule type" value="Genomic_DNA"/>
</dbReference>
<dbReference type="RefSeq" id="XP_008615747.1">
    <property type="nucleotide sequence ID" value="XM_008617525.1"/>
</dbReference>
<keyword evidence="3" id="KW-1185">Reference proteome</keyword>
<accession>T0REJ9</accession>
<name>T0REJ9_SAPDV</name>
<organism evidence="2 3">
    <name type="scientific">Saprolegnia diclina (strain VS20)</name>
    <dbReference type="NCBI Taxonomy" id="1156394"/>
    <lineage>
        <taxon>Eukaryota</taxon>
        <taxon>Sar</taxon>
        <taxon>Stramenopiles</taxon>
        <taxon>Oomycota</taxon>
        <taxon>Saprolegniomycetes</taxon>
        <taxon>Saprolegniales</taxon>
        <taxon>Saprolegniaceae</taxon>
        <taxon>Saprolegnia</taxon>
    </lineage>
</organism>
<evidence type="ECO:0000313" key="3">
    <source>
        <dbReference type="Proteomes" id="UP000030762"/>
    </source>
</evidence>
<dbReference type="STRING" id="1156394.T0REJ9"/>
<feature type="transmembrane region" description="Helical" evidence="1">
    <location>
        <begin position="89"/>
        <end position="115"/>
    </location>
</feature>
<feature type="transmembrane region" description="Helical" evidence="1">
    <location>
        <begin position="20"/>
        <end position="38"/>
    </location>
</feature>
<evidence type="ECO:0000256" key="1">
    <source>
        <dbReference type="SAM" id="Phobius"/>
    </source>
</evidence>
<evidence type="ECO:0000313" key="2">
    <source>
        <dbReference type="EMBL" id="EQC30723.1"/>
    </source>
</evidence>
<protein>
    <submittedName>
        <fullName evidence="2">Uncharacterized protein</fullName>
    </submittedName>
</protein>
<dbReference type="OMA" id="CAHETTS"/>
<proteinExistence type="predicted"/>
<feature type="transmembrane region" description="Helical" evidence="1">
    <location>
        <begin position="156"/>
        <end position="177"/>
    </location>
</feature>
<keyword evidence="1" id="KW-1133">Transmembrane helix</keyword>
<keyword evidence="1" id="KW-0472">Membrane</keyword>
<feature type="transmembrane region" description="Helical" evidence="1">
    <location>
        <begin position="218"/>
        <end position="239"/>
    </location>
</feature>
<dbReference type="Proteomes" id="UP000030762">
    <property type="component" value="Unassembled WGS sequence"/>
</dbReference>
<feature type="transmembrane region" description="Helical" evidence="1">
    <location>
        <begin position="127"/>
        <end position="150"/>
    </location>
</feature>
<dbReference type="GeneID" id="19952209"/>
<reference evidence="2 3" key="1">
    <citation type="submission" date="2012-04" db="EMBL/GenBank/DDBJ databases">
        <title>The Genome Sequence of Saprolegnia declina VS20.</title>
        <authorList>
            <consortium name="The Broad Institute Genome Sequencing Platform"/>
            <person name="Russ C."/>
            <person name="Nusbaum C."/>
            <person name="Tyler B."/>
            <person name="van West P."/>
            <person name="Dieguez-Uribeondo J."/>
            <person name="de Bruijn I."/>
            <person name="Tripathy S."/>
            <person name="Jiang R."/>
            <person name="Young S.K."/>
            <person name="Zeng Q."/>
            <person name="Gargeya S."/>
            <person name="Fitzgerald M."/>
            <person name="Haas B."/>
            <person name="Abouelleil A."/>
            <person name="Alvarado L."/>
            <person name="Arachchi H.M."/>
            <person name="Berlin A."/>
            <person name="Chapman S.B."/>
            <person name="Goldberg J."/>
            <person name="Griggs A."/>
            <person name="Gujja S."/>
            <person name="Hansen M."/>
            <person name="Howarth C."/>
            <person name="Imamovic A."/>
            <person name="Larimer J."/>
            <person name="McCowen C."/>
            <person name="Montmayeur A."/>
            <person name="Murphy C."/>
            <person name="Neiman D."/>
            <person name="Pearson M."/>
            <person name="Priest M."/>
            <person name="Roberts A."/>
            <person name="Saif S."/>
            <person name="Shea T."/>
            <person name="Sisk P."/>
            <person name="Sykes S."/>
            <person name="Wortman J."/>
            <person name="Nusbaum C."/>
            <person name="Birren B."/>
        </authorList>
    </citation>
    <scope>NUCLEOTIDE SEQUENCE [LARGE SCALE GENOMIC DNA]</scope>
    <source>
        <strain evidence="2 3">VS20</strain>
    </source>
</reference>
<dbReference type="VEuPathDB" id="FungiDB:SDRG_11482"/>